<reference evidence="2 3" key="1">
    <citation type="journal article" date="2019" name="Int. J. Syst. Evol. Microbiol.">
        <title>The Global Catalogue of Microorganisms (GCM) 10K type strain sequencing project: providing services to taxonomists for standard genome sequencing and annotation.</title>
        <authorList>
            <consortium name="The Broad Institute Genomics Platform"/>
            <consortium name="The Broad Institute Genome Sequencing Center for Infectious Disease"/>
            <person name="Wu L."/>
            <person name="Ma J."/>
        </authorList>
    </citation>
    <scope>NUCLEOTIDE SEQUENCE [LARGE SCALE GENOMIC DNA]</scope>
    <source>
        <strain evidence="2 3">JCM 16211</strain>
    </source>
</reference>
<keyword evidence="3" id="KW-1185">Reference proteome</keyword>
<evidence type="ECO:0000256" key="1">
    <source>
        <dbReference type="SAM" id="SignalP"/>
    </source>
</evidence>
<name>A0ABN0SX95_9GAMM</name>
<feature type="chain" id="PRO_5046725841" description="Pectate lyase" evidence="1">
    <location>
        <begin position="23"/>
        <end position="111"/>
    </location>
</feature>
<comment type="caution">
    <text evidence="2">The sequence shown here is derived from an EMBL/GenBank/DDBJ whole genome shotgun (WGS) entry which is preliminary data.</text>
</comment>
<evidence type="ECO:0000313" key="3">
    <source>
        <dbReference type="Proteomes" id="UP001501221"/>
    </source>
</evidence>
<organism evidence="2 3">
    <name type="scientific">Kangiella japonica</name>
    <dbReference type="NCBI Taxonomy" id="647384"/>
    <lineage>
        <taxon>Bacteria</taxon>
        <taxon>Pseudomonadati</taxon>
        <taxon>Pseudomonadota</taxon>
        <taxon>Gammaproteobacteria</taxon>
        <taxon>Kangiellales</taxon>
        <taxon>Kangiellaceae</taxon>
        <taxon>Kangiella</taxon>
    </lineage>
</organism>
<protein>
    <recommendedName>
        <fullName evidence="4">Pectate lyase</fullName>
    </recommendedName>
</protein>
<accession>A0ABN0SX95</accession>
<feature type="signal peptide" evidence="1">
    <location>
        <begin position="1"/>
        <end position="22"/>
    </location>
</feature>
<evidence type="ECO:0000313" key="2">
    <source>
        <dbReference type="EMBL" id="GAA0204733.1"/>
    </source>
</evidence>
<dbReference type="RefSeq" id="WP_343987536.1">
    <property type="nucleotide sequence ID" value="NZ_BAAAFM010000003.1"/>
</dbReference>
<sequence>MKLLTTLSLAALLAAAGSAATAHERGKLVVKNDSRDATAVGGELISESFYSGVFGSGGTYLEMAGYRANAGSVVINGCPCRKKTVVHNKSRGAMALGAASAGSVVINAGLD</sequence>
<keyword evidence="1" id="KW-0732">Signal</keyword>
<proteinExistence type="predicted"/>
<gene>
    <name evidence="2" type="ORF">GCM10009123_10220</name>
</gene>
<dbReference type="Proteomes" id="UP001501221">
    <property type="component" value="Unassembled WGS sequence"/>
</dbReference>
<dbReference type="EMBL" id="BAAAFM010000003">
    <property type="protein sequence ID" value="GAA0204733.1"/>
    <property type="molecule type" value="Genomic_DNA"/>
</dbReference>
<evidence type="ECO:0008006" key="4">
    <source>
        <dbReference type="Google" id="ProtNLM"/>
    </source>
</evidence>